<dbReference type="EMBL" id="BAABJQ010000019">
    <property type="protein sequence ID" value="GAA5193358.1"/>
    <property type="molecule type" value="Genomic_DNA"/>
</dbReference>
<dbReference type="InterPro" id="IPR036108">
    <property type="entry name" value="4pyrrol_syn_uPrphyn_synt_sf"/>
</dbReference>
<dbReference type="RefSeq" id="WP_345634412.1">
    <property type="nucleotide sequence ID" value="NZ_BAABJQ010000019.1"/>
</dbReference>
<comment type="caution">
    <text evidence="4">The sequence shown here is derived from an EMBL/GenBank/DDBJ whole genome shotgun (WGS) entry which is preliminary data.</text>
</comment>
<reference evidence="5" key="1">
    <citation type="journal article" date="2019" name="Int. J. Syst. Evol. Microbiol.">
        <title>The Global Catalogue of Microorganisms (GCM) 10K type strain sequencing project: providing services to taxonomists for standard genome sequencing and annotation.</title>
        <authorList>
            <consortium name="The Broad Institute Genomics Platform"/>
            <consortium name="The Broad Institute Genome Sequencing Center for Infectious Disease"/>
            <person name="Wu L."/>
            <person name="Ma J."/>
        </authorList>
    </citation>
    <scope>NUCLEOTIDE SEQUENCE [LARGE SCALE GENOMIC DNA]</scope>
    <source>
        <strain evidence="5">JCM 18304</strain>
    </source>
</reference>
<gene>
    <name evidence="4" type="ORF">GCM10023322_55190</name>
</gene>
<dbReference type="PANTHER" id="PTHR40082">
    <property type="entry name" value="BLR5956 PROTEIN"/>
    <property type="match status" value="1"/>
</dbReference>
<dbReference type="InterPro" id="IPR001867">
    <property type="entry name" value="OmpR/PhoB-type_DNA-bd"/>
</dbReference>
<proteinExistence type="predicted"/>
<dbReference type="NCBIfam" id="NF005568">
    <property type="entry name" value="PRK07239.1"/>
    <property type="match status" value="1"/>
</dbReference>
<feature type="DNA-binding region" description="OmpR/PhoB-type" evidence="2">
    <location>
        <begin position="307"/>
        <end position="402"/>
    </location>
</feature>
<evidence type="ECO:0000313" key="5">
    <source>
        <dbReference type="Proteomes" id="UP001501570"/>
    </source>
</evidence>
<dbReference type="SUPFAM" id="SSF69618">
    <property type="entry name" value="HemD-like"/>
    <property type="match status" value="1"/>
</dbReference>
<accession>A0ABP9SBW0</accession>
<evidence type="ECO:0000259" key="3">
    <source>
        <dbReference type="PROSITE" id="PS51755"/>
    </source>
</evidence>
<dbReference type="PROSITE" id="PS51755">
    <property type="entry name" value="OMPR_PHOB"/>
    <property type="match status" value="1"/>
</dbReference>
<name>A0ABP9SBW0_9ACTN</name>
<dbReference type="InterPro" id="IPR003754">
    <property type="entry name" value="4pyrrol_synth_uPrphyn_synth"/>
</dbReference>
<dbReference type="Gene3D" id="3.40.50.10090">
    <property type="match status" value="2"/>
</dbReference>
<organism evidence="4 5">
    <name type="scientific">Rugosimonospora acidiphila</name>
    <dbReference type="NCBI Taxonomy" id="556531"/>
    <lineage>
        <taxon>Bacteria</taxon>
        <taxon>Bacillati</taxon>
        <taxon>Actinomycetota</taxon>
        <taxon>Actinomycetes</taxon>
        <taxon>Micromonosporales</taxon>
        <taxon>Micromonosporaceae</taxon>
        <taxon>Rugosimonospora</taxon>
    </lineage>
</organism>
<keyword evidence="1 2" id="KW-0238">DNA-binding</keyword>
<dbReference type="Pfam" id="PF02602">
    <property type="entry name" value="HEM4"/>
    <property type="match status" value="1"/>
</dbReference>
<dbReference type="InterPro" id="IPR016032">
    <property type="entry name" value="Sig_transdc_resp-reg_C-effctor"/>
</dbReference>
<evidence type="ECO:0000313" key="4">
    <source>
        <dbReference type="EMBL" id="GAA5193358.1"/>
    </source>
</evidence>
<dbReference type="Proteomes" id="UP001501570">
    <property type="component" value="Unassembled WGS sequence"/>
</dbReference>
<dbReference type="Gene3D" id="1.10.10.10">
    <property type="entry name" value="Winged helix-like DNA-binding domain superfamily/Winged helix DNA-binding domain"/>
    <property type="match status" value="1"/>
</dbReference>
<evidence type="ECO:0000256" key="1">
    <source>
        <dbReference type="ARBA" id="ARBA00023125"/>
    </source>
</evidence>
<dbReference type="InterPro" id="IPR039793">
    <property type="entry name" value="UROS/Hem4"/>
</dbReference>
<dbReference type="SMART" id="SM00862">
    <property type="entry name" value="Trans_reg_C"/>
    <property type="match status" value="1"/>
</dbReference>
<protein>
    <submittedName>
        <fullName evidence="4">Uroporphyrinogen-III synthase</fullName>
    </submittedName>
</protein>
<feature type="domain" description="OmpR/PhoB-type" evidence="3">
    <location>
        <begin position="307"/>
        <end position="402"/>
    </location>
</feature>
<dbReference type="Pfam" id="PF00486">
    <property type="entry name" value="Trans_reg_C"/>
    <property type="match status" value="1"/>
</dbReference>
<evidence type="ECO:0000256" key="2">
    <source>
        <dbReference type="PROSITE-ProRule" id="PRU01091"/>
    </source>
</evidence>
<keyword evidence="5" id="KW-1185">Reference proteome</keyword>
<sequence>MAPPRNAPAAIAPLPAVPLACVPPAPRDSAVTQPPPEPAAALAGYAVAVVSDRRRHRLCDLLEAAGARTVAVQGVRTLSTLDSQPLQTQTAQVLAAPIDELVVASDFGFRSWLRLARQWQRADALSARFAGARRLASNPRAADAMREIGLDEIWSTAAGSTEELFRYLLAQPMTGRRVVVQSDNPSVAELCHAMRVAGADVVEVVTHQAFPPTHADLLRRLGDQICAGQVDAVAFTNPASVENLLAQAVADRRLNELLNAMSDEVPAMCLSELGAAPLRAHGVPVHLPVQPFLEEFVALAAATVPRRAVRVVAGGLCLEVRGQAVVLNGELIAVQPGPIAVLRALARHPGRVLSCAEIRRATPNWAGVDDHAIEMAVSRLRRSLKDNELIQTVMKRGYRLAA</sequence>
<dbReference type="CDD" id="cd00383">
    <property type="entry name" value="trans_reg_C"/>
    <property type="match status" value="1"/>
</dbReference>
<dbReference type="SUPFAM" id="SSF46894">
    <property type="entry name" value="C-terminal effector domain of the bipartite response regulators"/>
    <property type="match status" value="1"/>
</dbReference>
<dbReference type="PANTHER" id="PTHR40082:SF1">
    <property type="entry name" value="BLR5956 PROTEIN"/>
    <property type="match status" value="1"/>
</dbReference>
<dbReference type="InterPro" id="IPR036388">
    <property type="entry name" value="WH-like_DNA-bd_sf"/>
</dbReference>